<dbReference type="Gene3D" id="3.30.390.30">
    <property type="match status" value="1"/>
</dbReference>
<dbReference type="RefSeq" id="WP_345141062.1">
    <property type="nucleotide sequence ID" value="NZ_BAABAT010000057.1"/>
</dbReference>
<dbReference type="PRINTS" id="PR00411">
    <property type="entry name" value="PNDRDTASEI"/>
</dbReference>
<evidence type="ECO:0000313" key="7">
    <source>
        <dbReference type="EMBL" id="GAA4262908.1"/>
    </source>
</evidence>
<evidence type="ECO:0000256" key="1">
    <source>
        <dbReference type="ARBA" id="ARBA00001974"/>
    </source>
</evidence>
<evidence type="ECO:0000256" key="3">
    <source>
        <dbReference type="ARBA" id="ARBA00022630"/>
    </source>
</evidence>
<evidence type="ECO:0000259" key="5">
    <source>
        <dbReference type="Pfam" id="PF02852"/>
    </source>
</evidence>
<accession>A0ABP8DSF6</accession>
<keyword evidence="4" id="KW-0274">FAD</keyword>
<evidence type="ECO:0000256" key="4">
    <source>
        <dbReference type="ARBA" id="ARBA00022827"/>
    </source>
</evidence>
<dbReference type="Pfam" id="PF02852">
    <property type="entry name" value="Pyr_redox_dim"/>
    <property type="match status" value="1"/>
</dbReference>
<comment type="caution">
    <text evidence="7">The sequence shown here is derived from an EMBL/GenBank/DDBJ whole genome shotgun (WGS) entry which is preliminary data.</text>
</comment>
<evidence type="ECO:0000313" key="8">
    <source>
        <dbReference type="Proteomes" id="UP001500620"/>
    </source>
</evidence>
<protein>
    <submittedName>
        <fullName evidence="7">NAD(P)/FAD-dependent oxidoreductase</fullName>
    </submittedName>
</protein>
<feature type="domain" description="FAD/NAD(P)-binding" evidence="6">
    <location>
        <begin position="8"/>
        <end position="324"/>
    </location>
</feature>
<comment type="similarity">
    <text evidence="2">Belongs to the class-I pyridine nucleotide-disulfide oxidoreductase family.</text>
</comment>
<dbReference type="Proteomes" id="UP001500620">
    <property type="component" value="Unassembled WGS sequence"/>
</dbReference>
<dbReference type="InterPro" id="IPR036188">
    <property type="entry name" value="FAD/NAD-bd_sf"/>
</dbReference>
<dbReference type="Gene3D" id="3.50.50.60">
    <property type="entry name" value="FAD/NAD(P)-binding domain"/>
    <property type="match status" value="2"/>
</dbReference>
<dbReference type="PIRSF" id="PIRSF000350">
    <property type="entry name" value="Mercury_reductase_MerA"/>
    <property type="match status" value="1"/>
</dbReference>
<dbReference type="SUPFAM" id="SSF55424">
    <property type="entry name" value="FAD/NAD-linked reductases, dimerisation (C-terminal) domain"/>
    <property type="match status" value="1"/>
</dbReference>
<comment type="cofactor">
    <cofactor evidence="1">
        <name>FAD</name>
        <dbReference type="ChEBI" id="CHEBI:57692"/>
    </cofactor>
</comment>
<dbReference type="InterPro" id="IPR004099">
    <property type="entry name" value="Pyr_nucl-diS_OxRdtase_dimer"/>
</dbReference>
<evidence type="ECO:0000259" key="6">
    <source>
        <dbReference type="Pfam" id="PF07992"/>
    </source>
</evidence>
<evidence type="ECO:0000256" key="2">
    <source>
        <dbReference type="ARBA" id="ARBA00007532"/>
    </source>
</evidence>
<keyword evidence="3" id="KW-0285">Flavoprotein</keyword>
<dbReference type="PANTHER" id="PTHR43014:SF2">
    <property type="entry name" value="MERCURIC REDUCTASE"/>
    <property type="match status" value="1"/>
</dbReference>
<proteinExistence type="inferred from homology"/>
<reference evidence="8" key="1">
    <citation type="journal article" date="2019" name="Int. J. Syst. Evol. Microbiol.">
        <title>The Global Catalogue of Microorganisms (GCM) 10K type strain sequencing project: providing services to taxonomists for standard genome sequencing and annotation.</title>
        <authorList>
            <consortium name="The Broad Institute Genomics Platform"/>
            <consortium name="The Broad Institute Genome Sequencing Center for Infectious Disease"/>
            <person name="Wu L."/>
            <person name="Ma J."/>
        </authorList>
    </citation>
    <scope>NUCLEOTIDE SEQUENCE [LARGE SCALE GENOMIC DNA]</scope>
    <source>
        <strain evidence="8">JCM 17441</strain>
    </source>
</reference>
<dbReference type="InterPro" id="IPR001100">
    <property type="entry name" value="Pyr_nuc-diS_OxRdtase"/>
</dbReference>
<dbReference type="EMBL" id="BAABAT010000057">
    <property type="protein sequence ID" value="GAA4262908.1"/>
    <property type="molecule type" value="Genomic_DNA"/>
</dbReference>
<organism evidence="7 8">
    <name type="scientific">Dactylosporangium darangshiense</name>
    <dbReference type="NCBI Taxonomy" id="579108"/>
    <lineage>
        <taxon>Bacteria</taxon>
        <taxon>Bacillati</taxon>
        <taxon>Actinomycetota</taxon>
        <taxon>Actinomycetes</taxon>
        <taxon>Micromonosporales</taxon>
        <taxon>Micromonosporaceae</taxon>
        <taxon>Dactylosporangium</taxon>
    </lineage>
</organism>
<dbReference type="PANTHER" id="PTHR43014">
    <property type="entry name" value="MERCURIC REDUCTASE"/>
    <property type="match status" value="1"/>
</dbReference>
<keyword evidence="8" id="KW-1185">Reference proteome</keyword>
<gene>
    <name evidence="7" type="ORF">GCM10022255_102660</name>
</gene>
<name>A0ABP8DSF6_9ACTN</name>
<dbReference type="Pfam" id="PF07992">
    <property type="entry name" value="Pyr_redox_2"/>
    <property type="match status" value="1"/>
</dbReference>
<dbReference type="SUPFAM" id="SSF51905">
    <property type="entry name" value="FAD/NAD(P)-binding domain"/>
    <property type="match status" value="1"/>
</dbReference>
<dbReference type="InterPro" id="IPR023753">
    <property type="entry name" value="FAD/NAD-binding_dom"/>
</dbReference>
<dbReference type="InterPro" id="IPR016156">
    <property type="entry name" value="FAD/NAD-linked_Rdtase_dimer_sf"/>
</dbReference>
<dbReference type="PRINTS" id="PR00368">
    <property type="entry name" value="FADPNR"/>
</dbReference>
<sequence length="474" mass="50312">MADSNDVFDVIVIGAGPVGLTVAARAVRGGLTAVVVEDRLAGGECEYYACIPSKALLWPMELAAEVDRMPGLQLRGPIDTAAVLARRDDTVSHRDDGHEVNLIEKLPATFVRGRGRLAGPLRAEVSTDGGDRRVLRARHAVVLATGSIPAVPDVPGLRQAGPWTNREATSVQQVPKRLVVLGAGPVACEMAQALHSLGAEETTMLVRGERLLTHAEPFAGELVARSFRETGIDVRFGRSAVRVERTAPDGPVTVHTDDGARIDADEILVGTGRRPAIDDIGLDTIGLRADGPITVDASMRATAVPDGWLYAVGDVNGRNLLTHMGKYQGRVCGDVIAARARGGPEDAPGLRDTADDRGAPQVVFTEPQVSTVGRTEARARADGFTVRTAEYDIGEVAGALVRGVGYGGWAKLVVDEDRRVLLGATFVASDMADMLHSATIAVNAEVPLDQLWHAVPPFPTVSEVWLRLLEQCGL</sequence>
<feature type="domain" description="Pyridine nucleotide-disulphide oxidoreductase dimerisation" evidence="5">
    <location>
        <begin position="360"/>
        <end position="465"/>
    </location>
</feature>